<proteinExistence type="predicted"/>
<dbReference type="KEGG" id="eao:BD94_0775"/>
<gene>
    <name evidence="2" type="ORF">BD94_0775</name>
</gene>
<evidence type="ECO:0000313" key="2">
    <source>
        <dbReference type="EMBL" id="AIL44550.1"/>
    </source>
</evidence>
<organism evidence="2 3">
    <name type="scientific">Elizabethkingia anophelis NUHP1</name>
    <dbReference type="NCBI Taxonomy" id="1338011"/>
    <lineage>
        <taxon>Bacteria</taxon>
        <taxon>Pseudomonadati</taxon>
        <taxon>Bacteroidota</taxon>
        <taxon>Flavobacteriia</taxon>
        <taxon>Flavobacteriales</taxon>
        <taxon>Weeksellaceae</taxon>
        <taxon>Elizabethkingia</taxon>
    </lineage>
</organism>
<reference evidence="2" key="1">
    <citation type="journal article" date="2013" name="Lancet">
        <title>First case of E anophelis outbreak in an intensive-care unit.</title>
        <authorList>
            <person name="Teo J."/>
            <person name="Tan S.Y."/>
            <person name="Tay M."/>
            <person name="Ding Y."/>
            <person name="Kjelleberg S."/>
            <person name="Givskov M."/>
            <person name="Lin R.T."/>
            <person name="Yang L."/>
        </authorList>
    </citation>
    <scope>NUCLEOTIDE SEQUENCE [LARGE SCALE GENOMIC DNA]</scope>
    <source>
        <strain evidence="2">NUHP1</strain>
    </source>
</reference>
<reference evidence="2" key="2">
    <citation type="journal article" date="2015" name="Genome Biol. Evol.">
        <title>Complete Genome Sequence and Transcriptomic Analysis of the Novel Pathogen Elizabethkingia anophelis in Response to Oxidative Stress.</title>
        <authorList>
            <person name="Li Y."/>
            <person name="Liu Y."/>
            <person name="Chew S.C."/>
            <person name="Tay M."/>
            <person name="Salido M.M."/>
            <person name="Teo J."/>
            <person name="Lauro F.M."/>
            <person name="Givskov M."/>
            <person name="Yang L."/>
        </authorList>
    </citation>
    <scope>NUCLEOTIDE SEQUENCE</scope>
    <source>
        <strain evidence="2">NUHP1</strain>
    </source>
</reference>
<sequence>MKRKTRRKFDIEEWKSSNTRHNIEILAVHIAAIVGIFAFAAYI</sequence>
<protein>
    <submittedName>
        <fullName evidence="2">Uncharacterized protein</fullName>
    </submittedName>
</protein>
<dbReference type="AlphaFoldDB" id="A0A077EG90"/>
<keyword evidence="1" id="KW-0812">Transmembrane</keyword>
<feature type="transmembrane region" description="Helical" evidence="1">
    <location>
        <begin position="21"/>
        <end position="42"/>
    </location>
</feature>
<keyword evidence="1" id="KW-0472">Membrane</keyword>
<dbReference type="EMBL" id="CP007547">
    <property type="protein sequence ID" value="AIL44550.1"/>
    <property type="molecule type" value="Genomic_DNA"/>
</dbReference>
<evidence type="ECO:0000256" key="1">
    <source>
        <dbReference type="SAM" id="Phobius"/>
    </source>
</evidence>
<keyword evidence="1" id="KW-1133">Transmembrane helix</keyword>
<dbReference type="GeneID" id="93135416"/>
<evidence type="ECO:0000313" key="3">
    <source>
        <dbReference type="Proteomes" id="UP000028933"/>
    </source>
</evidence>
<dbReference type="STRING" id="1338011.BD94_0775"/>
<name>A0A077EG90_9FLAO</name>
<dbReference type="Proteomes" id="UP000028933">
    <property type="component" value="Chromosome"/>
</dbReference>
<accession>A0A077EG90</accession>
<dbReference type="RefSeq" id="WP_255024718.1">
    <property type="nucleotide sequence ID" value="NZ_CP007547.1"/>
</dbReference>
<dbReference type="HOGENOM" id="CLU_218279_0_0_10"/>